<dbReference type="Pfam" id="PF13424">
    <property type="entry name" value="TPR_12"/>
    <property type="match status" value="2"/>
</dbReference>
<dbReference type="InterPro" id="IPR016032">
    <property type="entry name" value="Sig_transdc_resp-reg_C-effctor"/>
</dbReference>
<dbReference type="RefSeq" id="WP_344894721.1">
    <property type="nucleotide sequence ID" value="NZ_BAAAZP010000222.1"/>
</dbReference>
<dbReference type="InterPro" id="IPR005158">
    <property type="entry name" value="BTAD"/>
</dbReference>
<dbReference type="CDD" id="cd15831">
    <property type="entry name" value="BTAD"/>
    <property type="match status" value="1"/>
</dbReference>
<dbReference type="Gene3D" id="1.25.40.10">
    <property type="entry name" value="Tetratricopeptide repeat domain"/>
    <property type="match status" value="3"/>
</dbReference>
<keyword evidence="2" id="KW-0805">Transcription regulation</keyword>
<dbReference type="EMBL" id="BAAAZP010000222">
    <property type="protein sequence ID" value="GAA3713572.1"/>
    <property type="molecule type" value="Genomic_DNA"/>
</dbReference>
<feature type="DNA-binding region" description="OmpR/PhoB-type" evidence="5">
    <location>
        <begin position="1"/>
        <end position="99"/>
    </location>
</feature>
<dbReference type="InterPro" id="IPR019734">
    <property type="entry name" value="TPR_rpt"/>
</dbReference>
<dbReference type="SMART" id="SM01043">
    <property type="entry name" value="BTAD"/>
    <property type="match status" value="1"/>
</dbReference>
<name>A0ABP7E4E2_9ACTN</name>
<evidence type="ECO:0000256" key="5">
    <source>
        <dbReference type="PROSITE-ProRule" id="PRU01091"/>
    </source>
</evidence>
<dbReference type="PRINTS" id="PR00364">
    <property type="entry name" value="DISEASERSIST"/>
</dbReference>
<evidence type="ECO:0000256" key="3">
    <source>
        <dbReference type="ARBA" id="ARBA00023125"/>
    </source>
</evidence>
<dbReference type="InterPro" id="IPR051677">
    <property type="entry name" value="AfsR-DnrI-RedD_regulator"/>
</dbReference>
<accession>A0ABP7E4E2</accession>
<proteinExistence type="inferred from homology"/>
<feature type="region of interest" description="Disordered" evidence="6">
    <location>
        <begin position="250"/>
        <end position="287"/>
    </location>
</feature>
<dbReference type="InterPro" id="IPR027417">
    <property type="entry name" value="P-loop_NTPase"/>
</dbReference>
<evidence type="ECO:0000313" key="9">
    <source>
        <dbReference type="Proteomes" id="UP001500902"/>
    </source>
</evidence>
<organism evidence="8 9">
    <name type="scientific">Nonomuraea antimicrobica</name>
    <dbReference type="NCBI Taxonomy" id="561173"/>
    <lineage>
        <taxon>Bacteria</taxon>
        <taxon>Bacillati</taxon>
        <taxon>Actinomycetota</taxon>
        <taxon>Actinomycetes</taxon>
        <taxon>Streptosporangiales</taxon>
        <taxon>Streptosporangiaceae</taxon>
        <taxon>Nonomuraea</taxon>
    </lineage>
</organism>
<protein>
    <submittedName>
        <fullName evidence="8">BTAD domain-containing putative transcriptional regulator</fullName>
    </submittedName>
</protein>
<comment type="similarity">
    <text evidence="1">Belongs to the AfsR/DnrI/RedD regulatory family.</text>
</comment>
<sequence>MSSEGRTRARFRVLGPVGFQTDTENVVLTGKQGALLTILLLSANHVVSVQRLAELLWGEPLPSSPSSRVRMLVSDLRKTCIAAGNDLIRTQRPGYVVRLTPDQLDLVRFLDCTAHARKATARGDPEAAVTRYDEALRLWHGAPLVGIDGSFVPAEAARLQGLRLEALEERGAAMLAMGRYAEAIAELTAVVTDHPLREAAHGQLMLALYRSGRRADALAVYRSLRERTTEELGLEPEHDLQRLHHRILTSDATAEAPDTAPEQSPRQPRPMASPVPRQLPAPPPHFVGREREHAELDRLARDRTGNSVAIAAISGTGGMGKTSLALRWAHDNLGLFPDGQLYVDLHGFAPSSGPLPAHVALRHLLGSLGVPAAAIPAGEEAQAGLYRSLVAGRRLLVVLDNARHVAQVEPLIPGSPGCMVVVTSRNRLPGLTATRGAGLIGLDVLTRAETRSLLGRHLGESRIGADPDSAAVLVEHSGGIPLAISVLTARAAMHPGFPLSVLAEELSSPATRLDALQTGDLDTDLRAAFTSSYEALHPAAARLFALLGLTPWPDISLRSAAALAGLPAFRTRVLLHDLETANLVHQYRPGRYRTHDLVRLYAAERAQSDQPDQERAEALTRLIDSYVRTACAGDRLLYPNRPFAAQIPTEPGQEDFEDATSALAWFEDERSSLIEVQRLAVRLGMDLAVWRLAWAMDTYHKRCHHELRIGSWQTALAAAERLGLPSTRALAHWYLGYAYAQDSGAGDGLDHLLLAFKLFEQEEDLTGQAHTSHTLGFAWLARGEPERAIPHVENALRLQRQLRDPLGEANALSAAGWCHAKLGHYPKARTYCEQALELFQKYEDLNGESATLDSLGYIAHWARQHEQALGYYGRCLELRERLGNTYQGADTLVRIGEVHHEMGQTAAARDAWQRAADLYHKQHRAAEAENVQERIRRLAVRPSAAAGPSGHAAPTDR</sequence>
<reference evidence="9" key="1">
    <citation type="journal article" date="2019" name="Int. J. Syst. Evol. Microbiol.">
        <title>The Global Catalogue of Microorganisms (GCM) 10K type strain sequencing project: providing services to taxonomists for standard genome sequencing and annotation.</title>
        <authorList>
            <consortium name="The Broad Institute Genomics Platform"/>
            <consortium name="The Broad Institute Genome Sequencing Center for Infectious Disease"/>
            <person name="Wu L."/>
            <person name="Ma J."/>
        </authorList>
    </citation>
    <scope>NUCLEOTIDE SEQUENCE [LARGE SCALE GENOMIC DNA]</scope>
    <source>
        <strain evidence="9">JCM 16904</strain>
    </source>
</reference>
<dbReference type="PANTHER" id="PTHR35807">
    <property type="entry name" value="TRANSCRIPTIONAL REGULATOR REDD-RELATED"/>
    <property type="match status" value="1"/>
</dbReference>
<dbReference type="SUPFAM" id="SSF52540">
    <property type="entry name" value="P-loop containing nucleoside triphosphate hydrolases"/>
    <property type="match status" value="1"/>
</dbReference>
<dbReference type="InterPro" id="IPR001867">
    <property type="entry name" value="OmpR/PhoB-type_DNA-bd"/>
</dbReference>
<dbReference type="InterPro" id="IPR036388">
    <property type="entry name" value="WH-like_DNA-bd_sf"/>
</dbReference>
<dbReference type="SMART" id="SM00028">
    <property type="entry name" value="TPR"/>
    <property type="match status" value="4"/>
</dbReference>
<feature type="domain" description="OmpR/PhoB-type" evidence="7">
    <location>
        <begin position="1"/>
        <end position="99"/>
    </location>
</feature>
<dbReference type="Proteomes" id="UP001500902">
    <property type="component" value="Unassembled WGS sequence"/>
</dbReference>
<keyword evidence="4" id="KW-0804">Transcription</keyword>
<dbReference type="PROSITE" id="PS51755">
    <property type="entry name" value="OMPR_PHOB"/>
    <property type="match status" value="1"/>
</dbReference>
<evidence type="ECO:0000256" key="4">
    <source>
        <dbReference type="ARBA" id="ARBA00023163"/>
    </source>
</evidence>
<gene>
    <name evidence="8" type="ORF">GCM10022224_093880</name>
</gene>
<dbReference type="InterPro" id="IPR011990">
    <property type="entry name" value="TPR-like_helical_dom_sf"/>
</dbReference>
<dbReference type="Pfam" id="PF03704">
    <property type="entry name" value="BTAD"/>
    <property type="match status" value="1"/>
</dbReference>
<dbReference type="SMART" id="SM00862">
    <property type="entry name" value="Trans_reg_C"/>
    <property type="match status" value="1"/>
</dbReference>
<feature type="compositionally biased region" description="Pro residues" evidence="6">
    <location>
        <begin position="267"/>
        <end position="285"/>
    </location>
</feature>
<comment type="caution">
    <text evidence="8">The sequence shown here is derived from an EMBL/GenBank/DDBJ whole genome shotgun (WGS) entry which is preliminary data.</text>
</comment>
<keyword evidence="3 5" id="KW-0238">DNA-binding</keyword>
<dbReference type="SUPFAM" id="SSF46894">
    <property type="entry name" value="C-terminal effector domain of the bipartite response regulators"/>
    <property type="match status" value="1"/>
</dbReference>
<evidence type="ECO:0000256" key="2">
    <source>
        <dbReference type="ARBA" id="ARBA00023015"/>
    </source>
</evidence>
<evidence type="ECO:0000259" key="7">
    <source>
        <dbReference type="PROSITE" id="PS51755"/>
    </source>
</evidence>
<keyword evidence="9" id="KW-1185">Reference proteome</keyword>
<evidence type="ECO:0000256" key="1">
    <source>
        <dbReference type="ARBA" id="ARBA00005820"/>
    </source>
</evidence>
<dbReference type="SUPFAM" id="SSF48452">
    <property type="entry name" value="TPR-like"/>
    <property type="match status" value="2"/>
</dbReference>
<dbReference type="PANTHER" id="PTHR35807:SF1">
    <property type="entry name" value="TRANSCRIPTIONAL REGULATOR REDD"/>
    <property type="match status" value="1"/>
</dbReference>
<dbReference type="Gene3D" id="1.10.10.10">
    <property type="entry name" value="Winged helix-like DNA-binding domain superfamily/Winged helix DNA-binding domain"/>
    <property type="match status" value="1"/>
</dbReference>
<evidence type="ECO:0000313" key="8">
    <source>
        <dbReference type="EMBL" id="GAA3713572.1"/>
    </source>
</evidence>
<evidence type="ECO:0000256" key="6">
    <source>
        <dbReference type="SAM" id="MobiDB-lite"/>
    </source>
</evidence>
<dbReference type="Gene3D" id="3.40.50.300">
    <property type="entry name" value="P-loop containing nucleotide triphosphate hydrolases"/>
    <property type="match status" value="1"/>
</dbReference>
<dbReference type="Pfam" id="PF00486">
    <property type="entry name" value="Trans_reg_C"/>
    <property type="match status" value="1"/>
</dbReference>